<keyword evidence="2" id="KW-0560">Oxidoreductase</keyword>
<dbReference type="Proteomes" id="UP000070700">
    <property type="component" value="Unassembled WGS sequence"/>
</dbReference>
<evidence type="ECO:0000259" key="3">
    <source>
        <dbReference type="Pfam" id="PF08546"/>
    </source>
</evidence>
<dbReference type="GO" id="GO:0008677">
    <property type="term" value="F:2-dehydropantoate 2-reductase activity"/>
    <property type="evidence" value="ECO:0007669"/>
    <property type="project" value="TreeGrafter"/>
</dbReference>
<dbReference type="KEGG" id="psco:LY89DRAFT_654901"/>
<keyword evidence="1" id="KW-0521">NADP</keyword>
<dbReference type="RefSeq" id="XP_018065521.1">
    <property type="nucleotide sequence ID" value="XM_018212320.1"/>
</dbReference>
<sequence length="392" mass="44130">MHLIEHKDTTRDTRFKPRIGHVLYRIPGIMWSSGLCWRSRHRPCKAIFHQRHSTRELFVTRRYSSSSIDEVTDDDRRRIYIHGSGNKGCFMAFCLATKPNPPPITLLVANRERIKAFEEEGKKIRIYTDGKWFESGGVDIELLEMRHGRAITEMSSGPASFDSISSQLRVTVTPEGREVSAKEAFGGECPPKPKASQRPIFNLITTIRSPQAARSMVEVQHRLGPDSTVIAMQDGLGVLEEVFGTCFPDPRTRPDFRLAFISHDARYQGKGLRIVWSGIGVCVIGPLADGSVSKVKGDRWRRTQHSQYLLDEVSSSPILDCREVDQRSSIVMRYRKLIIDAVIGPLATAYSCENKDLLSKPGAPEILEDLVTEAWAVMRHDVAGTYLQGVHN</sequence>
<keyword evidence="5" id="KW-1185">Reference proteome</keyword>
<dbReference type="Gene3D" id="1.10.1040.10">
    <property type="entry name" value="N-(1-d-carboxylethyl)-l-norvaline Dehydrogenase, domain 2"/>
    <property type="match status" value="1"/>
</dbReference>
<evidence type="ECO:0000256" key="1">
    <source>
        <dbReference type="ARBA" id="ARBA00022857"/>
    </source>
</evidence>
<dbReference type="GO" id="GO:0005739">
    <property type="term" value="C:mitochondrion"/>
    <property type="evidence" value="ECO:0007669"/>
    <property type="project" value="TreeGrafter"/>
</dbReference>
<dbReference type="InParanoid" id="A0A194WT92"/>
<proteinExistence type="predicted"/>
<evidence type="ECO:0000313" key="4">
    <source>
        <dbReference type="EMBL" id="KUJ11166.1"/>
    </source>
</evidence>
<accession>A0A194WT92</accession>
<dbReference type="OrthoDB" id="73846at2759"/>
<organism evidence="4 5">
    <name type="scientific">Mollisia scopiformis</name>
    <name type="common">Conifer needle endophyte fungus</name>
    <name type="synonym">Phialocephala scopiformis</name>
    <dbReference type="NCBI Taxonomy" id="149040"/>
    <lineage>
        <taxon>Eukaryota</taxon>
        <taxon>Fungi</taxon>
        <taxon>Dikarya</taxon>
        <taxon>Ascomycota</taxon>
        <taxon>Pezizomycotina</taxon>
        <taxon>Leotiomycetes</taxon>
        <taxon>Helotiales</taxon>
        <taxon>Mollisiaceae</taxon>
        <taxon>Mollisia</taxon>
    </lineage>
</organism>
<dbReference type="InterPro" id="IPR013328">
    <property type="entry name" value="6PGD_dom2"/>
</dbReference>
<dbReference type="InterPro" id="IPR050838">
    <property type="entry name" value="Ketopantoate_reductase"/>
</dbReference>
<dbReference type="GeneID" id="28822046"/>
<name>A0A194WT92_MOLSC</name>
<dbReference type="STRING" id="149040.A0A194WT92"/>
<dbReference type="AlphaFoldDB" id="A0A194WT92"/>
<evidence type="ECO:0000256" key="2">
    <source>
        <dbReference type="ARBA" id="ARBA00023002"/>
    </source>
</evidence>
<dbReference type="Gene3D" id="3.40.50.720">
    <property type="entry name" value="NAD(P)-binding Rossmann-like Domain"/>
    <property type="match status" value="1"/>
</dbReference>
<protein>
    <recommendedName>
        <fullName evidence="3">Ketopantoate reductase C-terminal domain-containing protein</fullName>
    </recommendedName>
</protein>
<dbReference type="PANTHER" id="PTHR43765">
    <property type="entry name" value="2-DEHYDROPANTOATE 2-REDUCTASE-RELATED"/>
    <property type="match status" value="1"/>
</dbReference>
<dbReference type="PANTHER" id="PTHR43765:SF2">
    <property type="entry name" value="2-DEHYDROPANTOATE 2-REDUCTASE"/>
    <property type="match status" value="1"/>
</dbReference>
<feature type="domain" description="Ketopantoate reductase C-terminal" evidence="3">
    <location>
        <begin position="332"/>
        <end position="380"/>
    </location>
</feature>
<dbReference type="EMBL" id="KQ947427">
    <property type="protein sequence ID" value="KUJ11166.1"/>
    <property type="molecule type" value="Genomic_DNA"/>
</dbReference>
<dbReference type="InterPro" id="IPR013752">
    <property type="entry name" value="KPA_reductase"/>
</dbReference>
<reference evidence="4 5" key="1">
    <citation type="submission" date="2015-10" db="EMBL/GenBank/DDBJ databases">
        <title>Full genome of DAOMC 229536 Phialocephala scopiformis, a fungal endophyte of spruce producing the potent anti-insectan compound rugulosin.</title>
        <authorList>
            <consortium name="DOE Joint Genome Institute"/>
            <person name="Walker A.K."/>
            <person name="Frasz S.L."/>
            <person name="Seifert K.A."/>
            <person name="Miller J.D."/>
            <person name="Mondo S.J."/>
            <person name="Labutti K."/>
            <person name="Lipzen A."/>
            <person name="Dockter R."/>
            <person name="Kennedy M."/>
            <person name="Grigoriev I.V."/>
            <person name="Spatafora J.W."/>
        </authorList>
    </citation>
    <scope>NUCLEOTIDE SEQUENCE [LARGE SCALE GENOMIC DNA]</scope>
    <source>
        <strain evidence="4 5">CBS 120377</strain>
    </source>
</reference>
<dbReference type="GO" id="GO:0050661">
    <property type="term" value="F:NADP binding"/>
    <property type="evidence" value="ECO:0007669"/>
    <property type="project" value="TreeGrafter"/>
</dbReference>
<gene>
    <name evidence="4" type="ORF">LY89DRAFT_654901</name>
</gene>
<evidence type="ECO:0000313" key="5">
    <source>
        <dbReference type="Proteomes" id="UP000070700"/>
    </source>
</evidence>
<dbReference type="Pfam" id="PF08546">
    <property type="entry name" value="ApbA_C"/>
    <property type="match status" value="1"/>
</dbReference>